<organism evidence="2 5">
    <name type="scientific">Rotaria socialis</name>
    <dbReference type="NCBI Taxonomy" id="392032"/>
    <lineage>
        <taxon>Eukaryota</taxon>
        <taxon>Metazoa</taxon>
        <taxon>Spiralia</taxon>
        <taxon>Gnathifera</taxon>
        <taxon>Rotifera</taxon>
        <taxon>Eurotatoria</taxon>
        <taxon>Bdelloidea</taxon>
        <taxon>Philodinida</taxon>
        <taxon>Philodinidae</taxon>
        <taxon>Rotaria</taxon>
    </lineage>
</organism>
<protein>
    <submittedName>
        <fullName evidence="2">Uncharacterized protein</fullName>
    </submittedName>
</protein>
<name>A0A821WPZ3_9BILA</name>
<gene>
    <name evidence="4" type="ORF">QYT958_LOCUS44635</name>
    <name evidence="2" type="ORF">UJA718_LOCUS46766</name>
    <name evidence="3" type="ORF">UJA718_LOCUS47755</name>
</gene>
<feature type="non-terminal residue" evidence="2">
    <location>
        <position position="1"/>
    </location>
</feature>
<dbReference type="Proteomes" id="UP000663873">
    <property type="component" value="Unassembled WGS sequence"/>
</dbReference>
<dbReference type="EMBL" id="CAJOBR010070102">
    <property type="protein sequence ID" value="CAF5096992.1"/>
    <property type="molecule type" value="Genomic_DNA"/>
</dbReference>
<keyword evidence="5" id="KW-1185">Reference proteome</keyword>
<feature type="compositionally biased region" description="Low complexity" evidence="1">
    <location>
        <begin position="1"/>
        <end position="29"/>
    </location>
</feature>
<accession>A0A821WPZ3</accession>
<evidence type="ECO:0000313" key="5">
    <source>
        <dbReference type="Proteomes" id="UP000663873"/>
    </source>
</evidence>
<reference evidence="2" key="1">
    <citation type="submission" date="2021-02" db="EMBL/GenBank/DDBJ databases">
        <authorList>
            <person name="Nowell W R."/>
        </authorList>
    </citation>
    <scope>NUCLEOTIDE SEQUENCE</scope>
</reference>
<feature type="non-terminal residue" evidence="2">
    <location>
        <position position="39"/>
    </location>
</feature>
<evidence type="ECO:0000313" key="3">
    <source>
        <dbReference type="EMBL" id="CAF4951051.1"/>
    </source>
</evidence>
<evidence type="ECO:0000313" key="2">
    <source>
        <dbReference type="EMBL" id="CAF4928819.1"/>
    </source>
</evidence>
<dbReference type="EMBL" id="CAJOBP010085408">
    <property type="protein sequence ID" value="CAF4928819.1"/>
    <property type="molecule type" value="Genomic_DNA"/>
</dbReference>
<dbReference type="AlphaFoldDB" id="A0A821WPZ3"/>
<proteinExistence type="predicted"/>
<evidence type="ECO:0000313" key="4">
    <source>
        <dbReference type="EMBL" id="CAF5096992.1"/>
    </source>
</evidence>
<sequence length="39" mass="3982">GVCTCPSPQVSLQPSSSSSLAFLPSASGSDQKQDSARRD</sequence>
<evidence type="ECO:0000256" key="1">
    <source>
        <dbReference type="SAM" id="MobiDB-lite"/>
    </source>
</evidence>
<dbReference type="Proteomes" id="UP000663848">
    <property type="component" value="Unassembled WGS sequence"/>
</dbReference>
<dbReference type="EMBL" id="CAJOBP010092169">
    <property type="protein sequence ID" value="CAF4951051.1"/>
    <property type="molecule type" value="Genomic_DNA"/>
</dbReference>
<feature type="region of interest" description="Disordered" evidence="1">
    <location>
        <begin position="1"/>
        <end position="39"/>
    </location>
</feature>
<comment type="caution">
    <text evidence="2">The sequence shown here is derived from an EMBL/GenBank/DDBJ whole genome shotgun (WGS) entry which is preliminary data.</text>
</comment>